<dbReference type="SUPFAM" id="SSF52402">
    <property type="entry name" value="Adenine nucleotide alpha hydrolases-like"/>
    <property type="match status" value="1"/>
</dbReference>
<comment type="similarity">
    <text evidence="1">Belongs to the ETF alpha-subunit/FixB family.</text>
</comment>
<gene>
    <name evidence="3" type="ORF">UFOPK3684_00473</name>
</gene>
<dbReference type="InterPro" id="IPR014731">
    <property type="entry name" value="ETF_asu_C"/>
</dbReference>
<dbReference type="Gene3D" id="3.40.50.1220">
    <property type="entry name" value="TPP-binding domain"/>
    <property type="match status" value="1"/>
</dbReference>
<organism evidence="3">
    <name type="scientific">freshwater metagenome</name>
    <dbReference type="NCBI Taxonomy" id="449393"/>
    <lineage>
        <taxon>unclassified sequences</taxon>
        <taxon>metagenomes</taxon>
        <taxon>ecological metagenomes</taxon>
    </lineage>
</organism>
<protein>
    <submittedName>
        <fullName evidence="3">Unannotated protein</fullName>
    </submittedName>
</protein>
<dbReference type="InterPro" id="IPR014729">
    <property type="entry name" value="Rossmann-like_a/b/a_fold"/>
</dbReference>
<evidence type="ECO:0000259" key="2">
    <source>
        <dbReference type="SMART" id="SM00893"/>
    </source>
</evidence>
<sequence length="319" mass="32882">MILVLIDHDGGEIDPLSLRALTAARKLGHDVEAVVIGQSGAELAAIAGEYGASILHVASHASISDYTPMASGRALKDLVEKLNPAAVLAAGSPRGNEQLAHLAAFLDIPMAAECSQITLGAPHHVLRARWAGNLIESANVHSELLIATVLSFSTEPESINGPAASVSQFEPNVQPADTIVRVLSRSTGESKGGVTLNDAKVIVSGGRGVGGPDGFGNLEELATLLGGTVGCSRVVTSSGWRPHAEQVGQTGTKVAPDLYIAAGISGAMQHIAGMKNSKTIVVINTDPEAPILRYADYAIIGDLHQVIPALTSAIRQAKG</sequence>
<dbReference type="Pfam" id="PF00766">
    <property type="entry name" value="ETF_alpha"/>
    <property type="match status" value="1"/>
</dbReference>
<feature type="domain" description="Electron transfer flavoprotein alpha/beta-subunit N-terminal" evidence="2">
    <location>
        <begin position="2"/>
        <end position="182"/>
    </location>
</feature>
<dbReference type="PIRSF" id="PIRSF000089">
    <property type="entry name" value="Electra_flavoP_a"/>
    <property type="match status" value="1"/>
</dbReference>
<dbReference type="SUPFAM" id="SSF52467">
    <property type="entry name" value="DHS-like NAD/FAD-binding domain"/>
    <property type="match status" value="1"/>
</dbReference>
<dbReference type="GO" id="GO:0009055">
    <property type="term" value="F:electron transfer activity"/>
    <property type="evidence" value="ECO:0007669"/>
    <property type="project" value="InterPro"/>
</dbReference>
<dbReference type="SMART" id="SM00893">
    <property type="entry name" value="ETF"/>
    <property type="match status" value="1"/>
</dbReference>
<name>A0A6J7HXQ3_9ZZZZ</name>
<dbReference type="InterPro" id="IPR001308">
    <property type="entry name" value="ETF_a/FixB"/>
</dbReference>
<dbReference type="InterPro" id="IPR029035">
    <property type="entry name" value="DHS-like_NAD/FAD-binding_dom"/>
</dbReference>
<dbReference type="GO" id="GO:0033539">
    <property type="term" value="P:fatty acid beta-oxidation using acyl-CoA dehydrogenase"/>
    <property type="evidence" value="ECO:0007669"/>
    <property type="project" value="TreeGrafter"/>
</dbReference>
<reference evidence="3" key="1">
    <citation type="submission" date="2020-05" db="EMBL/GenBank/DDBJ databases">
        <authorList>
            <person name="Chiriac C."/>
            <person name="Salcher M."/>
            <person name="Ghai R."/>
            <person name="Kavagutti S V."/>
        </authorList>
    </citation>
    <scope>NUCLEOTIDE SEQUENCE</scope>
</reference>
<dbReference type="PANTHER" id="PTHR43153:SF1">
    <property type="entry name" value="ELECTRON TRANSFER FLAVOPROTEIN SUBUNIT ALPHA, MITOCHONDRIAL"/>
    <property type="match status" value="1"/>
</dbReference>
<evidence type="ECO:0000313" key="3">
    <source>
        <dbReference type="EMBL" id="CAB4922390.1"/>
    </source>
</evidence>
<dbReference type="Gene3D" id="3.40.50.620">
    <property type="entry name" value="HUPs"/>
    <property type="match status" value="1"/>
</dbReference>
<dbReference type="AlphaFoldDB" id="A0A6J7HXQ3"/>
<dbReference type="GO" id="GO:0050660">
    <property type="term" value="F:flavin adenine dinucleotide binding"/>
    <property type="evidence" value="ECO:0007669"/>
    <property type="project" value="InterPro"/>
</dbReference>
<dbReference type="PANTHER" id="PTHR43153">
    <property type="entry name" value="ELECTRON TRANSFER FLAVOPROTEIN ALPHA"/>
    <property type="match status" value="1"/>
</dbReference>
<accession>A0A6J7HXQ3</accession>
<dbReference type="Pfam" id="PF01012">
    <property type="entry name" value="ETF"/>
    <property type="match status" value="1"/>
</dbReference>
<dbReference type="EMBL" id="CAFBMZ010000023">
    <property type="protein sequence ID" value="CAB4922390.1"/>
    <property type="molecule type" value="Genomic_DNA"/>
</dbReference>
<proteinExistence type="inferred from homology"/>
<dbReference type="InterPro" id="IPR014730">
    <property type="entry name" value="ETF_a/b_N"/>
</dbReference>
<evidence type="ECO:0000256" key="1">
    <source>
        <dbReference type="ARBA" id="ARBA00005817"/>
    </source>
</evidence>